<dbReference type="SUPFAM" id="SSF161098">
    <property type="entry name" value="MetI-like"/>
    <property type="match status" value="1"/>
</dbReference>
<dbReference type="InterPro" id="IPR051204">
    <property type="entry name" value="ABC_transp_perm/SBD"/>
</dbReference>
<evidence type="ECO:0000313" key="11">
    <source>
        <dbReference type="Proteomes" id="UP001559623"/>
    </source>
</evidence>
<accession>A0ABV3X539</accession>
<dbReference type="Gene3D" id="3.40.190.10">
    <property type="entry name" value="Periplasmic binding protein-like II"/>
    <property type="match status" value="1"/>
</dbReference>
<feature type="domain" description="ABC transmembrane type-1" evidence="9">
    <location>
        <begin position="20"/>
        <end position="199"/>
    </location>
</feature>
<evidence type="ECO:0000256" key="8">
    <source>
        <dbReference type="RuleBase" id="RU363032"/>
    </source>
</evidence>
<evidence type="ECO:0000256" key="4">
    <source>
        <dbReference type="ARBA" id="ARBA00022989"/>
    </source>
</evidence>
<dbReference type="PANTHER" id="PTHR30177">
    <property type="entry name" value="GLYCINE BETAINE/L-PROLINE TRANSPORT SYSTEM PERMEASE PROTEIN PROW"/>
    <property type="match status" value="1"/>
</dbReference>
<protein>
    <submittedName>
        <fullName evidence="10">Glycine betaine ABC transporter substrate-binding protein</fullName>
    </submittedName>
</protein>
<dbReference type="InterPro" id="IPR007210">
    <property type="entry name" value="ABC_Gly_betaine_transp_sub-bd"/>
</dbReference>
<gene>
    <name evidence="10" type="ORF">QCO44_06635</name>
</gene>
<feature type="transmembrane region" description="Helical" evidence="8">
    <location>
        <begin position="151"/>
        <end position="173"/>
    </location>
</feature>
<evidence type="ECO:0000256" key="6">
    <source>
        <dbReference type="ARBA" id="ARBA00035642"/>
    </source>
</evidence>
<comment type="caution">
    <text evidence="10">The sequence shown here is derived from an EMBL/GenBank/DDBJ whole genome shotgun (WGS) entry which is preliminary data.</text>
</comment>
<dbReference type="RefSeq" id="WP_368847042.1">
    <property type="nucleotide sequence ID" value="NZ_CP194411.1"/>
</dbReference>
<evidence type="ECO:0000259" key="9">
    <source>
        <dbReference type="PROSITE" id="PS50928"/>
    </source>
</evidence>
<keyword evidence="5 8" id="KW-0472">Membrane</keyword>
<feature type="transmembrane region" description="Helical" evidence="8">
    <location>
        <begin position="220"/>
        <end position="238"/>
    </location>
</feature>
<dbReference type="InterPro" id="IPR000515">
    <property type="entry name" value="MetI-like"/>
</dbReference>
<keyword evidence="11" id="KW-1185">Reference proteome</keyword>
<feature type="transmembrane region" description="Helical" evidence="8">
    <location>
        <begin position="56"/>
        <end position="74"/>
    </location>
</feature>
<comment type="similarity">
    <text evidence="6">In the C-terminal section; belongs to the OsmX family.</text>
</comment>
<sequence>MLAEMIRIFQERSDFFLQLTLEHIAISLVAIVLAIVIGGAMGILIAEIDRAAQPTLLVVNFLYTIPSIAMFGFLLPFSGIGNTTAIIALTLYALLPMVKNTHTGLKNVDPLLIEAAVGMGSTRFQVLRCISLPLAIPVILAGIRNMTTMTIALAGIASFIGAGGLGIAIYRGITTNNAALAFDGSLLIAFLALLADTVLSRVEKRAFRRRSSAKSRSWRKLAAVSLVLVMAGGAYAFFQSTKSSVIRIATKPMTEQLILGEMLKLIIEQGSRLQVSLTPGVGGGTSNIMPAMENGDFDIYPEYTGTGWLQVLKRTDAYDESRFGELQEEYRNRYHMEWLGMTGFNDTFGIAVRREIAERYQLKTYSDLARCASQMNFGAEYDFFEREDGFPALCRAYGMNFGSTVDMDIGLKYQALDEGKLDSMIVFTTDGRLSKVNGIVLEDDKKFFTSYECGMVVREAVLSEHPELRSLLAHFDGLISEAEMARMNDEVESGGEEPRTVARRFLQEKGVLE</sequence>
<comment type="similarity">
    <text evidence="7">In the N-terminal section; belongs to the binding-protein-dependent transport system permease family.</text>
</comment>
<dbReference type="Pfam" id="PF00528">
    <property type="entry name" value="BPD_transp_1"/>
    <property type="match status" value="1"/>
</dbReference>
<dbReference type="PANTHER" id="PTHR30177:SF4">
    <property type="entry name" value="OSMOPROTECTANT IMPORT PERMEASE PROTEIN OSMW"/>
    <property type="match status" value="1"/>
</dbReference>
<evidence type="ECO:0000256" key="5">
    <source>
        <dbReference type="ARBA" id="ARBA00023136"/>
    </source>
</evidence>
<feature type="transmembrane region" description="Helical" evidence="8">
    <location>
        <begin position="179"/>
        <end position="199"/>
    </location>
</feature>
<evidence type="ECO:0000256" key="7">
    <source>
        <dbReference type="ARBA" id="ARBA00035652"/>
    </source>
</evidence>
<dbReference type="EMBL" id="JARVLH010000003">
    <property type="protein sequence ID" value="MEX5285315.1"/>
    <property type="molecule type" value="Genomic_DNA"/>
</dbReference>
<keyword evidence="2 8" id="KW-0813">Transport</keyword>
<dbReference type="Pfam" id="PF04069">
    <property type="entry name" value="OpuAC"/>
    <property type="match status" value="1"/>
</dbReference>
<comment type="similarity">
    <text evidence="8">Belongs to the binding-protein-dependent transport system permease family.</text>
</comment>
<dbReference type="Gene3D" id="1.10.3720.10">
    <property type="entry name" value="MetI-like"/>
    <property type="match status" value="1"/>
</dbReference>
<dbReference type="CDD" id="cd06261">
    <property type="entry name" value="TM_PBP2"/>
    <property type="match status" value="1"/>
</dbReference>
<organism evidence="10 11">
    <name type="scientific">Selenomonas sputigena</name>
    <dbReference type="NCBI Taxonomy" id="69823"/>
    <lineage>
        <taxon>Bacteria</taxon>
        <taxon>Bacillati</taxon>
        <taxon>Bacillota</taxon>
        <taxon>Negativicutes</taxon>
        <taxon>Selenomonadales</taxon>
        <taxon>Selenomonadaceae</taxon>
        <taxon>Selenomonas</taxon>
    </lineage>
</organism>
<keyword evidence="3 8" id="KW-0812">Transmembrane</keyword>
<dbReference type="Proteomes" id="UP001559623">
    <property type="component" value="Unassembled WGS sequence"/>
</dbReference>
<evidence type="ECO:0000256" key="1">
    <source>
        <dbReference type="ARBA" id="ARBA00004141"/>
    </source>
</evidence>
<dbReference type="CDD" id="cd13612">
    <property type="entry name" value="PBP2_ProWX"/>
    <property type="match status" value="1"/>
</dbReference>
<evidence type="ECO:0000256" key="3">
    <source>
        <dbReference type="ARBA" id="ARBA00022692"/>
    </source>
</evidence>
<evidence type="ECO:0000313" key="10">
    <source>
        <dbReference type="EMBL" id="MEX5285315.1"/>
    </source>
</evidence>
<name>A0ABV3X539_9FIRM</name>
<feature type="transmembrane region" description="Helical" evidence="8">
    <location>
        <begin position="24"/>
        <end position="44"/>
    </location>
</feature>
<dbReference type="SUPFAM" id="SSF53850">
    <property type="entry name" value="Periplasmic binding protein-like II"/>
    <property type="match status" value="1"/>
</dbReference>
<keyword evidence="4 8" id="KW-1133">Transmembrane helix</keyword>
<comment type="subcellular location">
    <subcellularLocation>
        <location evidence="8">Cell membrane</location>
        <topology evidence="8">Multi-pass membrane protein</topology>
    </subcellularLocation>
    <subcellularLocation>
        <location evidence="1">Membrane</location>
        <topology evidence="1">Multi-pass membrane protein</topology>
    </subcellularLocation>
</comment>
<dbReference type="InterPro" id="IPR035906">
    <property type="entry name" value="MetI-like_sf"/>
</dbReference>
<reference evidence="10 11" key="1">
    <citation type="submission" date="2023-04" db="EMBL/GenBank/DDBJ databases">
        <title>Genome Sequence of Selenomonas sputigena ATCC 33150.</title>
        <authorList>
            <person name="Miller D.P."/>
            <person name="Anvari S."/>
            <person name="Polson S.W."/>
            <person name="Macdonald M."/>
            <person name="Mcdowell J.V."/>
        </authorList>
    </citation>
    <scope>NUCLEOTIDE SEQUENCE [LARGE SCALE GENOMIC DNA]</scope>
    <source>
        <strain evidence="10 11">ATCC 33150</strain>
    </source>
</reference>
<evidence type="ECO:0000256" key="2">
    <source>
        <dbReference type="ARBA" id="ARBA00022448"/>
    </source>
</evidence>
<dbReference type="Gene3D" id="3.40.190.120">
    <property type="entry name" value="Osmoprotection protein (prox), domain 2"/>
    <property type="match status" value="1"/>
</dbReference>
<dbReference type="PROSITE" id="PS50928">
    <property type="entry name" value="ABC_TM1"/>
    <property type="match status" value="1"/>
</dbReference>
<proteinExistence type="inferred from homology"/>